<dbReference type="GO" id="GO:0005576">
    <property type="term" value="C:extracellular region"/>
    <property type="evidence" value="ECO:0007669"/>
    <property type="project" value="UniProtKB-SubCell"/>
</dbReference>
<sequence>MSISLWGTEFFVNSTWEGDQTFPAVQAFASGGFVSVWEDRGGATTELRGQLFYADGNKHGVEFVINSTSANTQAEPTIAVLSDGRFVVAWADDSGADGEPGWGIRARVFNPDGSAVGPDFRVNTTGAEHQVEVSIDALANGGFVVTYSDFGAVNPTTDYSHVRARVYGADLQPVAVADSTVAIDAAKLQALPEVVGLEHGYAVVFVEWDDATSNSVLRGRVFGDDGVGSTEFAISDFPGGDVRGPAATRLADGRLVAVWTEEAADGAKAIKARLFEPDGTASGTAFTVNGIALATAPDMNDKIGVTALPEGGFAVTYTNPASALRWGIRAAMFDGTGQRIGADTLISPVDVEGSKGVSSVTTLADGRLMTAWLDNSGRIFDPVGISGQILEIRTKAVSLSGTDADDDYIGTTFHDVLRGGNGKDWLNGADGNDVLEGGAGADTLYGGTGDDTLDGGDGLDELTGGAGDDTYILRNLSDVAFEEVGEGFDTAVVFEDVFLEAVSTIEALTAASGARVAFLTGNADNNRLTGNEGANTIDGRSGDDTLIGGGGDDVFIIDSQGDRVSDASGYDKVVASASFALQEGSGIELLEADASSFWDTLSLTGDSAANIIRGNSGWSSLRGMGGDDVLYGKNGKDALSGGTGRDTFVFDTKPNKIFNRDKITDFKPVDDTIYLDNSVFKKLGKGSFTKPGKLNKAFFKISDKARDKNDYVVYDKKKGVLWYDADGSGQGAAVEISTLSKKLKMSALDFFVI</sequence>
<comment type="caution">
    <text evidence="3">The sequence shown here is derived from an EMBL/GenBank/DDBJ whole genome shotgun (WGS) entry which is preliminary data.</text>
</comment>
<dbReference type="Pfam" id="PF00353">
    <property type="entry name" value="HemolysinCabind"/>
    <property type="match status" value="4"/>
</dbReference>
<dbReference type="InterPro" id="IPR050557">
    <property type="entry name" value="RTX_toxin/Mannuronan_C5-epim"/>
</dbReference>
<protein>
    <submittedName>
        <fullName evidence="3">Calcium-binding protein</fullName>
    </submittedName>
</protein>
<proteinExistence type="predicted"/>
<name>A0A5N3P531_9HYPH</name>
<dbReference type="PRINTS" id="PR00313">
    <property type="entry name" value="CABNDNGRPT"/>
</dbReference>
<dbReference type="GO" id="GO:0005509">
    <property type="term" value="F:calcium ion binding"/>
    <property type="evidence" value="ECO:0007669"/>
    <property type="project" value="InterPro"/>
</dbReference>
<dbReference type="OrthoDB" id="7966550at2"/>
<keyword evidence="2" id="KW-0964">Secreted</keyword>
<dbReference type="AlphaFoldDB" id="A0A5N3P531"/>
<accession>A0A5N3P531</accession>
<reference evidence="3 4" key="1">
    <citation type="journal article" date="2019" name="Microorganisms">
        <title>Genome Insights into the Novel Species Microvirga brassicacearum, a Rapeseed Endophyte with Biotechnological Potential.</title>
        <authorList>
            <person name="Jimenez-Gomez A."/>
            <person name="Saati-Santamaria Z."/>
            <person name="Igual J.M."/>
            <person name="Rivas R."/>
            <person name="Mateos P.F."/>
            <person name="Garcia-Fraile P."/>
        </authorList>
    </citation>
    <scope>NUCLEOTIDE SEQUENCE [LARGE SCALE GENOMIC DNA]</scope>
    <source>
        <strain evidence="3 4">CDVBN77</strain>
    </source>
</reference>
<dbReference type="InterPro" id="IPR011049">
    <property type="entry name" value="Serralysin-like_metalloprot_C"/>
</dbReference>
<dbReference type="PANTHER" id="PTHR38340">
    <property type="entry name" value="S-LAYER PROTEIN"/>
    <property type="match status" value="1"/>
</dbReference>
<dbReference type="InterPro" id="IPR001343">
    <property type="entry name" value="Hemolysn_Ca-bd"/>
</dbReference>
<evidence type="ECO:0000256" key="2">
    <source>
        <dbReference type="ARBA" id="ARBA00022525"/>
    </source>
</evidence>
<dbReference type="EMBL" id="VCMV01000055">
    <property type="protein sequence ID" value="KAB0264848.1"/>
    <property type="molecule type" value="Genomic_DNA"/>
</dbReference>
<evidence type="ECO:0000313" key="4">
    <source>
        <dbReference type="Proteomes" id="UP000325684"/>
    </source>
</evidence>
<gene>
    <name evidence="3" type="ORF">FEZ63_21170</name>
</gene>
<dbReference type="SUPFAM" id="SSF51120">
    <property type="entry name" value="beta-Roll"/>
    <property type="match status" value="3"/>
</dbReference>
<comment type="subcellular location">
    <subcellularLocation>
        <location evidence="1">Secreted</location>
    </subcellularLocation>
</comment>
<organism evidence="3 4">
    <name type="scientific">Microvirga brassicacearum</name>
    <dbReference type="NCBI Taxonomy" id="2580413"/>
    <lineage>
        <taxon>Bacteria</taxon>
        <taxon>Pseudomonadati</taxon>
        <taxon>Pseudomonadota</taxon>
        <taxon>Alphaproteobacteria</taxon>
        <taxon>Hyphomicrobiales</taxon>
        <taxon>Methylobacteriaceae</taxon>
        <taxon>Microvirga</taxon>
    </lineage>
</organism>
<evidence type="ECO:0000256" key="1">
    <source>
        <dbReference type="ARBA" id="ARBA00004613"/>
    </source>
</evidence>
<dbReference type="Gene3D" id="2.150.10.10">
    <property type="entry name" value="Serralysin-like metalloprotease, C-terminal"/>
    <property type="match status" value="3"/>
</dbReference>
<dbReference type="PROSITE" id="PS00330">
    <property type="entry name" value="HEMOLYSIN_CALCIUM"/>
    <property type="match status" value="4"/>
</dbReference>
<keyword evidence="4" id="KW-1185">Reference proteome</keyword>
<dbReference type="InterPro" id="IPR018511">
    <property type="entry name" value="Hemolysin-typ_Ca-bd_CS"/>
</dbReference>
<evidence type="ECO:0000313" key="3">
    <source>
        <dbReference type="EMBL" id="KAB0264848.1"/>
    </source>
</evidence>
<dbReference type="PANTHER" id="PTHR38340:SF1">
    <property type="entry name" value="S-LAYER PROTEIN"/>
    <property type="match status" value="1"/>
</dbReference>
<dbReference type="RefSeq" id="WP_150948275.1">
    <property type="nucleotide sequence ID" value="NZ_VCMV01000055.1"/>
</dbReference>
<dbReference type="Proteomes" id="UP000325684">
    <property type="component" value="Unassembled WGS sequence"/>
</dbReference>